<proteinExistence type="predicted"/>
<evidence type="ECO:0000313" key="1">
    <source>
        <dbReference type="EMBL" id="JAH22142.1"/>
    </source>
</evidence>
<dbReference type="AlphaFoldDB" id="A0A0E9R065"/>
<sequence length="37" mass="4450">MSTLDTFNTFQWPHFVKQFGSIHQKDHLYLLSLNQKV</sequence>
<reference evidence="1" key="2">
    <citation type="journal article" date="2015" name="Fish Shellfish Immunol.">
        <title>Early steps in the European eel (Anguilla anguilla)-Vibrio vulnificus interaction in the gills: Role of the RtxA13 toxin.</title>
        <authorList>
            <person name="Callol A."/>
            <person name="Pajuelo D."/>
            <person name="Ebbesson L."/>
            <person name="Teles M."/>
            <person name="MacKenzie S."/>
            <person name="Amaro C."/>
        </authorList>
    </citation>
    <scope>NUCLEOTIDE SEQUENCE</scope>
</reference>
<name>A0A0E9R065_ANGAN</name>
<dbReference type="EMBL" id="GBXM01086435">
    <property type="protein sequence ID" value="JAH22142.1"/>
    <property type="molecule type" value="Transcribed_RNA"/>
</dbReference>
<organism evidence="1">
    <name type="scientific">Anguilla anguilla</name>
    <name type="common">European freshwater eel</name>
    <name type="synonym">Muraena anguilla</name>
    <dbReference type="NCBI Taxonomy" id="7936"/>
    <lineage>
        <taxon>Eukaryota</taxon>
        <taxon>Metazoa</taxon>
        <taxon>Chordata</taxon>
        <taxon>Craniata</taxon>
        <taxon>Vertebrata</taxon>
        <taxon>Euteleostomi</taxon>
        <taxon>Actinopterygii</taxon>
        <taxon>Neopterygii</taxon>
        <taxon>Teleostei</taxon>
        <taxon>Anguilliformes</taxon>
        <taxon>Anguillidae</taxon>
        <taxon>Anguilla</taxon>
    </lineage>
</organism>
<protein>
    <submittedName>
        <fullName evidence="1">Uncharacterized protein</fullName>
    </submittedName>
</protein>
<accession>A0A0E9R065</accession>
<reference evidence="1" key="1">
    <citation type="submission" date="2014-11" db="EMBL/GenBank/DDBJ databases">
        <authorList>
            <person name="Amaro Gonzalez C."/>
        </authorList>
    </citation>
    <scope>NUCLEOTIDE SEQUENCE</scope>
</reference>